<evidence type="ECO:0000256" key="10">
    <source>
        <dbReference type="ARBA" id="ARBA00022803"/>
    </source>
</evidence>
<evidence type="ECO:0000256" key="7">
    <source>
        <dbReference type="ARBA" id="ARBA00022737"/>
    </source>
</evidence>
<feature type="binding site" evidence="20">
    <location>
        <begin position="348"/>
        <end position="355"/>
    </location>
    <ligand>
        <name>ATP</name>
        <dbReference type="ChEBI" id="CHEBI:30616"/>
    </ligand>
</feature>
<dbReference type="InterPro" id="IPR036597">
    <property type="entry name" value="Fido-like_dom_sf"/>
</dbReference>
<keyword evidence="6" id="KW-0548">Nucleotidyltransferase</keyword>
<evidence type="ECO:0000256" key="13">
    <source>
        <dbReference type="ARBA" id="ARBA00023136"/>
    </source>
</evidence>
<dbReference type="GO" id="GO:0016020">
    <property type="term" value="C:membrane"/>
    <property type="evidence" value="ECO:0007669"/>
    <property type="project" value="UniProtKB-SubCell"/>
</dbReference>
<keyword evidence="13 22" id="KW-0472">Membrane</keyword>
<gene>
    <name evidence="24" type="ORF">CM83_74422</name>
</gene>
<evidence type="ECO:0000256" key="1">
    <source>
        <dbReference type="ARBA" id="ARBA00004167"/>
    </source>
</evidence>
<dbReference type="InterPro" id="IPR003812">
    <property type="entry name" value="Fido"/>
</dbReference>
<dbReference type="PANTHER" id="PTHR13504">
    <property type="entry name" value="FIDO DOMAIN-CONTAINING PROTEIN DDB_G0283145"/>
    <property type="match status" value="1"/>
</dbReference>
<evidence type="ECO:0000256" key="4">
    <source>
        <dbReference type="ARBA" id="ARBA00022679"/>
    </source>
</evidence>
<evidence type="ECO:0000256" key="5">
    <source>
        <dbReference type="ARBA" id="ARBA00022692"/>
    </source>
</evidence>
<evidence type="ECO:0000256" key="9">
    <source>
        <dbReference type="ARBA" id="ARBA00022801"/>
    </source>
</evidence>
<keyword evidence="7" id="KW-0677">Repeat</keyword>
<dbReference type="InterPro" id="IPR040198">
    <property type="entry name" value="Fido_containing"/>
</dbReference>
<evidence type="ECO:0000256" key="12">
    <source>
        <dbReference type="ARBA" id="ARBA00022989"/>
    </source>
</evidence>
<evidence type="ECO:0000256" key="2">
    <source>
        <dbReference type="ARBA" id="ARBA00009742"/>
    </source>
</evidence>
<accession>A0A0A9WH54</accession>
<keyword evidence="10" id="KW-0802">TPR repeat</keyword>
<dbReference type="Gene3D" id="1.25.40.10">
    <property type="entry name" value="Tetratricopeptide repeat domain"/>
    <property type="match status" value="1"/>
</dbReference>
<keyword evidence="11 20" id="KW-0067">ATP-binding</keyword>
<evidence type="ECO:0000256" key="18">
    <source>
        <dbReference type="ARBA" id="ARBA00049297"/>
    </source>
</evidence>
<feature type="binding site" evidence="20">
    <location>
        <begin position="297"/>
        <end position="300"/>
    </location>
    <ligand>
        <name>ATP</name>
        <dbReference type="ChEBI" id="CHEBI:30616"/>
    </ligand>
</feature>
<feature type="binding site" evidence="20">
    <location>
        <position position="388"/>
    </location>
    <ligand>
        <name>ATP</name>
        <dbReference type="ChEBI" id="CHEBI:30616"/>
    </ligand>
</feature>
<evidence type="ECO:0000256" key="20">
    <source>
        <dbReference type="PIRSR" id="PIRSR640198-2"/>
    </source>
</evidence>
<dbReference type="GO" id="GO:0005524">
    <property type="term" value="F:ATP binding"/>
    <property type="evidence" value="ECO:0007669"/>
    <property type="project" value="UniProtKB-KW"/>
</dbReference>
<feature type="glycosylation site" description="N-linked (GlcNAc...) asparagine" evidence="21">
    <location>
        <position position="256"/>
    </location>
</feature>
<evidence type="ECO:0000256" key="11">
    <source>
        <dbReference type="ARBA" id="ARBA00022840"/>
    </source>
</evidence>
<dbReference type="EC" id="2.7.7.108" evidence="15"/>
<feature type="domain" description="Fido" evidence="23">
    <location>
        <begin position="266"/>
        <end position="401"/>
    </location>
</feature>
<dbReference type="GO" id="GO:0016787">
    <property type="term" value="F:hydrolase activity"/>
    <property type="evidence" value="ECO:0007669"/>
    <property type="project" value="UniProtKB-KW"/>
</dbReference>
<feature type="transmembrane region" description="Helical" evidence="22">
    <location>
        <begin position="6"/>
        <end position="28"/>
    </location>
</feature>
<dbReference type="EMBL" id="GBHO01035827">
    <property type="protein sequence ID" value="JAG07777.1"/>
    <property type="molecule type" value="Transcribed_RNA"/>
</dbReference>
<reference evidence="24" key="2">
    <citation type="submission" date="2014-07" db="EMBL/GenBank/DDBJ databases">
        <authorList>
            <person name="Hull J."/>
        </authorList>
    </citation>
    <scope>NUCLEOTIDE SEQUENCE</scope>
</reference>
<evidence type="ECO:0000256" key="19">
    <source>
        <dbReference type="PIRSR" id="PIRSR640198-1"/>
    </source>
</evidence>
<comment type="similarity">
    <text evidence="2">Belongs to the fic family.</text>
</comment>
<comment type="catalytic activity">
    <reaction evidence="16">
        <text>L-threonyl-[protein] + ATP = 3-O-(5'-adenylyl)-L-threonyl-[protein] + diphosphate</text>
        <dbReference type="Rhea" id="RHEA:54292"/>
        <dbReference type="Rhea" id="RHEA-COMP:11060"/>
        <dbReference type="Rhea" id="RHEA-COMP:13847"/>
        <dbReference type="ChEBI" id="CHEBI:30013"/>
        <dbReference type="ChEBI" id="CHEBI:30616"/>
        <dbReference type="ChEBI" id="CHEBI:33019"/>
        <dbReference type="ChEBI" id="CHEBI:138113"/>
        <dbReference type="EC" id="2.7.7.108"/>
    </reaction>
</comment>
<evidence type="ECO:0000256" key="6">
    <source>
        <dbReference type="ARBA" id="ARBA00022695"/>
    </source>
</evidence>
<reference evidence="25" key="3">
    <citation type="submission" date="2014-09" db="EMBL/GenBank/DDBJ databases">
        <authorList>
            <person name="Magalhaes I.L.F."/>
            <person name="Oliveira U."/>
            <person name="Santos F.R."/>
            <person name="Vidigal T.H.D.A."/>
            <person name="Brescovit A.D."/>
            <person name="Santos A.J."/>
        </authorList>
    </citation>
    <scope>NUCLEOTIDE SEQUENCE</scope>
</reference>
<evidence type="ECO:0000256" key="8">
    <source>
        <dbReference type="ARBA" id="ARBA00022741"/>
    </source>
</evidence>
<evidence type="ECO:0000256" key="14">
    <source>
        <dbReference type="ARBA" id="ARBA00030885"/>
    </source>
</evidence>
<dbReference type="SUPFAM" id="SSF140931">
    <property type="entry name" value="Fic-like"/>
    <property type="match status" value="1"/>
</dbReference>
<dbReference type="PROSITE" id="PS51459">
    <property type="entry name" value="FIDO"/>
    <property type="match status" value="1"/>
</dbReference>
<keyword evidence="9" id="KW-0378">Hydrolase</keyword>
<feature type="active site" evidence="19">
    <location>
        <position position="344"/>
    </location>
</feature>
<dbReference type="AlphaFoldDB" id="A0A0A9WH54"/>
<keyword evidence="5 22" id="KW-0812">Transmembrane</keyword>
<keyword evidence="4" id="KW-0808">Transferase</keyword>
<evidence type="ECO:0000313" key="24">
    <source>
        <dbReference type="EMBL" id="JAG07777.1"/>
    </source>
</evidence>
<organism evidence="24">
    <name type="scientific">Lygus hesperus</name>
    <name type="common">Western plant bug</name>
    <dbReference type="NCBI Taxonomy" id="30085"/>
    <lineage>
        <taxon>Eukaryota</taxon>
        <taxon>Metazoa</taxon>
        <taxon>Ecdysozoa</taxon>
        <taxon>Arthropoda</taxon>
        <taxon>Hexapoda</taxon>
        <taxon>Insecta</taxon>
        <taxon>Pterygota</taxon>
        <taxon>Neoptera</taxon>
        <taxon>Paraneoptera</taxon>
        <taxon>Hemiptera</taxon>
        <taxon>Heteroptera</taxon>
        <taxon>Panheteroptera</taxon>
        <taxon>Cimicomorpha</taxon>
        <taxon>Miridae</taxon>
        <taxon>Mirini</taxon>
        <taxon>Lygus</taxon>
    </lineage>
</organism>
<dbReference type="GO" id="GO:0070733">
    <property type="term" value="F:AMPylase activity"/>
    <property type="evidence" value="ECO:0007669"/>
    <property type="project" value="UniProtKB-EC"/>
</dbReference>
<keyword evidence="8 20" id="KW-0547">Nucleotide-binding</keyword>
<comment type="catalytic activity">
    <reaction evidence="17">
        <text>L-tyrosyl-[protein] + ATP = O-(5'-adenylyl)-L-tyrosyl-[protein] + diphosphate</text>
        <dbReference type="Rhea" id="RHEA:54288"/>
        <dbReference type="Rhea" id="RHEA-COMP:10136"/>
        <dbReference type="Rhea" id="RHEA-COMP:13846"/>
        <dbReference type="ChEBI" id="CHEBI:30616"/>
        <dbReference type="ChEBI" id="CHEBI:33019"/>
        <dbReference type="ChEBI" id="CHEBI:46858"/>
        <dbReference type="ChEBI" id="CHEBI:83624"/>
        <dbReference type="EC" id="2.7.7.108"/>
    </reaction>
</comment>
<reference evidence="24" key="1">
    <citation type="journal article" date="2014" name="PLoS ONE">
        <title>Transcriptome-Based Identification of ABC Transporters in the Western Tarnished Plant Bug Lygus hesperus.</title>
        <authorList>
            <person name="Hull J.J."/>
            <person name="Chaney K."/>
            <person name="Geib S.M."/>
            <person name="Fabrick J.A."/>
            <person name="Brent C.S."/>
            <person name="Walsh D."/>
            <person name="Lavine L.C."/>
        </authorList>
    </citation>
    <scope>NUCLEOTIDE SEQUENCE</scope>
</reference>
<evidence type="ECO:0000256" key="22">
    <source>
        <dbReference type="SAM" id="Phobius"/>
    </source>
</evidence>
<evidence type="ECO:0000256" key="21">
    <source>
        <dbReference type="PIRSR" id="PIRSR640198-4"/>
    </source>
</evidence>
<dbReference type="Pfam" id="PF02661">
    <property type="entry name" value="Fic"/>
    <property type="match status" value="1"/>
</dbReference>
<proteinExistence type="inferred from homology"/>
<evidence type="ECO:0000256" key="15">
    <source>
        <dbReference type="ARBA" id="ARBA00034531"/>
    </source>
</evidence>
<dbReference type="EMBL" id="GBRD01006244">
    <property type="protein sequence ID" value="JAG59577.1"/>
    <property type="molecule type" value="Transcribed_RNA"/>
</dbReference>
<dbReference type="SUPFAM" id="SSF48452">
    <property type="entry name" value="TPR-like"/>
    <property type="match status" value="1"/>
</dbReference>
<name>A0A0A9WH54_LYGHE</name>
<evidence type="ECO:0000256" key="17">
    <source>
        <dbReference type="ARBA" id="ARBA00048696"/>
    </source>
</evidence>
<comment type="subcellular location">
    <subcellularLocation>
        <location evidence="1">Membrane</location>
        <topology evidence="1">Single-pass membrane protein</topology>
    </subcellularLocation>
</comment>
<evidence type="ECO:0000259" key="23">
    <source>
        <dbReference type="PROSITE" id="PS51459"/>
    </source>
</evidence>
<evidence type="ECO:0000313" key="25">
    <source>
        <dbReference type="EMBL" id="JAG59577.1"/>
    </source>
</evidence>
<protein>
    <recommendedName>
        <fullName evidence="3">Protein adenylyltransferase Fic</fullName>
        <ecNumber evidence="15">2.7.7.108</ecNumber>
    </recommendedName>
    <alternativeName>
        <fullName evidence="14">De-AMPylase Fic</fullName>
    </alternativeName>
</protein>
<comment type="catalytic activity">
    <reaction evidence="18">
        <text>3-O-(5'-adenylyl)-L-threonyl-[protein] + H2O = L-threonyl-[protein] + AMP + H(+)</text>
        <dbReference type="Rhea" id="RHEA:55932"/>
        <dbReference type="Rhea" id="RHEA-COMP:11060"/>
        <dbReference type="Rhea" id="RHEA-COMP:13847"/>
        <dbReference type="ChEBI" id="CHEBI:15377"/>
        <dbReference type="ChEBI" id="CHEBI:15378"/>
        <dbReference type="ChEBI" id="CHEBI:30013"/>
        <dbReference type="ChEBI" id="CHEBI:138113"/>
        <dbReference type="ChEBI" id="CHEBI:456215"/>
    </reaction>
</comment>
<sequence length="447" mass="50452">MISTFVTHTSLLTGILAVMVYIATLKLFDHDHLNGALKGDFSHAVRVFNMLPEERDLQEHYDVAPAPRETFVSQKAESEKVSDSEALSSLQFAEEMMNLGKFDKVRKLLEHAVALAPKNPDVLNRYGEFLEFCAKDIVKADHLYLKALTRSPGHHAATRNRGRVAAVVEEMDMSTLHRIDQKRDIVASIPESNPALKKAKREAYYQHIYHTVGIDGNTMTLSQTRSILETRIAIGGKSIAEHNEILGLDAALKYINSSLVNRIGRISIQDILELHKKVLGYVDPTEGGSFRRTQVFVGDHIPPAPSNILPLMNQFESWLNDWKTSRLHPVRYAAIAHYKLVHIHPFHDGNGRTARLLMNMILMNAGFPPVIVLKQDRQKYYQMLVTANEGDIRPFVRFIAECTERTLDMFLWSTSEYSSEIPAILSDKENSNPSTSIRAIDEIPDAN</sequence>
<dbReference type="Gene3D" id="1.10.3290.10">
    <property type="entry name" value="Fido-like domain"/>
    <property type="match status" value="1"/>
</dbReference>
<feature type="binding site" evidence="20">
    <location>
        <begin position="380"/>
        <end position="381"/>
    </location>
    <ligand>
        <name>ATP</name>
        <dbReference type="ChEBI" id="CHEBI:30616"/>
    </ligand>
</feature>
<keyword evidence="12 22" id="KW-1133">Transmembrane helix</keyword>
<evidence type="ECO:0000256" key="3">
    <source>
        <dbReference type="ARBA" id="ARBA00014915"/>
    </source>
</evidence>
<dbReference type="InterPro" id="IPR011990">
    <property type="entry name" value="TPR-like_helical_dom_sf"/>
</dbReference>
<evidence type="ECO:0000256" key="16">
    <source>
        <dbReference type="ARBA" id="ARBA00047939"/>
    </source>
</evidence>
<dbReference type="PANTHER" id="PTHR13504:SF34">
    <property type="entry name" value="PROTEIN ADENYLYLTRANSFERASE FICD"/>
    <property type="match status" value="1"/>
</dbReference>